<dbReference type="EMBL" id="AMZH03010788">
    <property type="protein sequence ID" value="RRT54075.1"/>
    <property type="molecule type" value="Genomic_DNA"/>
</dbReference>
<organism evidence="1 2">
    <name type="scientific">Ensete ventricosum</name>
    <name type="common">Abyssinian banana</name>
    <name type="synonym">Musa ensete</name>
    <dbReference type="NCBI Taxonomy" id="4639"/>
    <lineage>
        <taxon>Eukaryota</taxon>
        <taxon>Viridiplantae</taxon>
        <taxon>Streptophyta</taxon>
        <taxon>Embryophyta</taxon>
        <taxon>Tracheophyta</taxon>
        <taxon>Spermatophyta</taxon>
        <taxon>Magnoliopsida</taxon>
        <taxon>Liliopsida</taxon>
        <taxon>Zingiberales</taxon>
        <taxon>Musaceae</taxon>
        <taxon>Ensete</taxon>
    </lineage>
</organism>
<reference evidence="1 2" key="1">
    <citation type="journal article" date="2014" name="Agronomy (Basel)">
        <title>A Draft Genome Sequence for Ensete ventricosum, the Drought-Tolerant Tree Against Hunger.</title>
        <authorList>
            <person name="Harrison J."/>
            <person name="Moore K.A."/>
            <person name="Paszkiewicz K."/>
            <person name="Jones T."/>
            <person name="Grant M."/>
            <person name="Ambacheew D."/>
            <person name="Muzemil S."/>
            <person name="Studholme D.J."/>
        </authorList>
    </citation>
    <scope>NUCLEOTIDE SEQUENCE [LARGE SCALE GENOMIC DNA]</scope>
</reference>
<protein>
    <submittedName>
        <fullName evidence="1">Uncharacterized protein</fullName>
    </submittedName>
</protein>
<proteinExistence type="predicted"/>
<name>A0A426YQV0_ENSVE</name>
<gene>
    <name evidence="1" type="ORF">B296_00007233</name>
</gene>
<accession>A0A426YQV0</accession>
<dbReference type="AlphaFoldDB" id="A0A426YQV0"/>
<sequence length="127" mass="12870">MLSACKGGRPWLGPCRGSRLLLGPLARSCQVAAGAENCPLPARKRRLPARATSCDTALVGRPLVGRGTTRKVCHLLGQPLTGAVASKGSTRGGAAYGNGLCPQGLLPEGSAGHPRARVAVACMATMA</sequence>
<evidence type="ECO:0000313" key="1">
    <source>
        <dbReference type="EMBL" id="RRT54075.1"/>
    </source>
</evidence>
<dbReference type="Proteomes" id="UP000287651">
    <property type="component" value="Unassembled WGS sequence"/>
</dbReference>
<comment type="caution">
    <text evidence="1">The sequence shown here is derived from an EMBL/GenBank/DDBJ whole genome shotgun (WGS) entry which is preliminary data.</text>
</comment>
<evidence type="ECO:0000313" key="2">
    <source>
        <dbReference type="Proteomes" id="UP000287651"/>
    </source>
</evidence>